<feature type="transmembrane region" description="Helical" evidence="6">
    <location>
        <begin position="381"/>
        <end position="402"/>
    </location>
</feature>
<keyword evidence="5 6" id="KW-0472">Membrane</keyword>
<feature type="transmembrane region" description="Helical" evidence="6">
    <location>
        <begin position="356"/>
        <end position="375"/>
    </location>
</feature>
<dbReference type="InterPro" id="IPR050833">
    <property type="entry name" value="Poly_Biosynth_Transport"/>
</dbReference>
<dbReference type="STRING" id="1802389.A3C17_01195"/>
<comment type="subcellular location">
    <subcellularLocation>
        <location evidence="1">Cell membrane</location>
        <topology evidence="1">Multi-pass membrane protein</topology>
    </subcellularLocation>
</comment>
<proteinExistence type="predicted"/>
<dbReference type="PANTHER" id="PTHR30250:SF11">
    <property type="entry name" value="O-ANTIGEN TRANSPORTER-RELATED"/>
    <property type="match status" value="1"/>
</dbReference>
<feature type="transmembrane region" description="Helical" evidence="6">
    <location>
        <begin position="12"/>
        <end position="34"/>
    </location>
</feature>
<feature type="transmembrane region" description="Helical" evidence="6">
    <location>
        <begin position="290"/>
        <end position="308"/>
    </location>
</feature>
<evidence type="ECO:0000256" key="2">
    <source>
        <dbReference type="ARBA" id="ARBA00022475"/>
    </source>
</evidence>
<gene>
    <name evidence="7" type="ORF">A3C17_01195</name>
</gene>
<reference evidence="7 8" key="1">
    <citation type="journal article" date="2016" name="Nat. Commun.">
        <title>Thousands of microbial genomes shed light on interconnected biogeochemical processes in an aquifer system.</title>
        <authorList>
            <person name="Anantharaman K."/>
            <person name="Brown C.T."/>
            <person name="Hug L.A."/>
            <person name="Sharon I."/>
            <person name="Castelle C.J."/>
            <person name="Probst A.J."/>
            <person name="Thomas B.C."/>
            <person name="Singh A."/>
            <person name="Wilkins M.J."/>
            <person name="Karaoz U."/>
            <person name="Brodie E.L."/>
            <person name="Williams K.H."/>
            <person name="Hubbard S.S."/>
            <person name="Banfield J.F."/>
        </authorList>
    </citation>
    <scope>NUCLEOTIDE SEQUENCE [LARGE SCALE GENOMIC DNA]</scope>
</reference>
<feature type="transmembrane region" description="Helical" evidence="6">
    <location>
        <begin position="40"/>
        <end position="64"/>
    </location>
</feature>
<evidence type="ECO:0000313" key="7">
    <source>
        <dbReference type="EMBL" id="OGL71111.1"/>
    </source>
</evidence>
<dbReference type="EMBL" id="MGDX01000017">
    <property type="protein sequence ID" value="OGL71111.1"/>
    <property type="molecule type" value="Genomic_DNA"/>
</dbReference>
<keyword evidence="4 6" id="KW-1133">Transmembrane helix</keyword>
<accession>A0A1F7TYL1</accession>
<feature type="transmembrane region" description="Helical" evidence="6">
    <location>
        <begin position="144"/>
        <end position="163"/>
    </location>
</feature>
<feature type="transmembrane region" description="Helical" evidence="6">
    <location>
        <begin position="414"/>
        <end position="435"/>
    </location>
</feature>
<comment type="caution">
    <text evidence="7">The sequence shown here is derived from an EMBL/GenBank/DDBJ whole genome shotgun (WGS) entry which is preliminary data.</text>
</comment>
<keyword evidence="3 6" id="KW-0812">Transmembrane</keyword>
<feature type="transmembrane region" description="Helical" evidence="6">
    <location>
        <begin position="169"/>
        <end position="189"/>
    </location>
</feature>
<dbReference type="GO" id="GO:0005886">
    <property type="term" value="C:plasma membrane"/>
    <property type="evidence" value="ECO:0007669"/>
    <property type="project" value="UniProtKB-SubCell"/>
</dbReference>
<protein>
    <submittedName>
        <fullName evidence="7">Uncharacterized protein</fullName>
    </submittedName>
</protein>
<name>A0A1F7TYL1_9BACT</name>
<organism evidence="7 8">
    <name type="scientific">Candidatus Uhrbacteria bacterium RIFCSPHIGHO2_02_FULL_53_13</name>
    <dbReference type="NCBI Taxonomy" id="1802389"/>
    <lineage>
        <taxon>Bacteria</taxon>
        <taxon>Candidatus Uhriibacteriota</taxon>
    </lineage>
</organism>
<evidence type="ECO:0000256" key="4">
    <source>
        <dbReference type="ARBA" id="ARBA00022989"/>
    </source>
</evidence>
<evidence type="ECO:0000313" key="8">
    <source>
        <dbReference type="Proteomes" id="UP000177097"/>
    </source>
</evidence>
<feature type="transmembrane region" description="Helical" evidence="6">
    <location>
        <begin position="209"/>
        <end position="227"/>
    </location>
</feature>
<sequence>MTRLARNTTFLTVATIGQKIVAFVYFALIARIVGVEWTGTYFLALSITTMVGVIADFGLTPVLVRDAAKHPQRERELLGAIFGLKIGLTIVAALVAVMVTHAFDHDALTRQLVYMATIVMALDTVHLTCFGVFRARHRLGIESLGIFVGMVITLVVGVASLLIRPSLPILIIALVAGSSWNVGYVVWHLVRRDVRPWRVTWYWPSVKRLLRIAWPFALAAIFVKIYSTTDALLLEWYLGEAAVGLYAIAYKLTYAFQFFPLAFVAALYPTFSAQIQAKDRDALLKTFEDAFWYMLMLSVPVILGLWAVADVLIPAVYGLEFVGSIQPFRILIFVLFFIFLDFPIGALLNADDRQHVKTFMMGGTMVINVALNVLLIPRFGIIGACIAALVGFAFLFGAGLVAARTSLPYDGAHLIKRGAPIVLSGLVMALTVLLLKSWIGLGGSVVLGAIVYGGGLLATRSLTLTQIKQFVLEWRT</sequence>
<feature type="transmembrane region" description="Helical" evidence="6">
    <location>
        <begin position="247"/>
        <end position="269"/>
    </location>
</feature>
<evidence type="ECO:0000256" key="1">
    <source>
        <dbReference type="ARBA" id="ARBA00004651"/>
    </source>
</evidence>
<keyword evidence="2" id="KW-1003">Cell membrane</keyword>
<dbReference type="PANTHER" id="PTHR30250">
    <property type="entry name" value="PST FAMILY PREDICTED COLANIC ACID TRANSPORTER"/>
    <property type="match status" value="1"/>
</dbReference>
<dbReference type="CDD" id="cd13128">
    <property type="entry name" value="MATE_Wzx_like"/>
    <property type="match status" value="1"/>
</dbReference>
<dbReference type="AlphaFoldDB" id="A0A1F7TYL1"/>
<evidence type="ECO:0000256" key="5">
    <source>
        <dbReference type="ARBA" id="ARBA00023136"/>
    </source>
</evidence>
<dbReference type="Proteomes" id="UP000177097">
    <property type="component" value="Unassembled WGS sequence"/>
</dbReference>
<evidence type="ECO:0000256" key="6">
    <source>
        <dbReference type="SAM" id="Phobius"/>
    </source>
</evidence>
<dbReference type="InterPro" id="IPR002797">
    <property type="entry name" value="Polysacc_synth"/>
</dbReference>
<feature type="transmembrane region" description="Helical" evidence="6">
    <location>
        <begin position="328"/>
        <end position="349"/>
    </location>
</feature>
<feature type="transmembrane region" description="Helical" evidence="6">
    <location>
        <begin position="76"/>
        <end position="100"/>
    </location>
</feature>
<evidence type="ECO:0000256" key="3">
    <source>
        <dbReference type="ARBA" id="ARBA00022692"/>
    </source>
</evidence>
<feature type="transmembrane region" description="Helical" evidence="6">
    <location>
        <begin position="441"/>
        <end position="459"/>
    </location>
</feature>
<feature type="transmembrane region" description="Helical" evidence="6">
    <location>
        <begin position="112"/>
        <end position="132"/>
    </location>
</feature>
<dbReference type="Pfam" id="PF01943">
    <property type="entry name" value="Polysacc_synt"/>
    <property type="match status" value="1"/>
</dbReference>